<proteinExistence type="predicted"/>
<protein>
    <submittedName>
        <fullName evidence="1">Uncharacterized protein</fullName>
    </submittedName>
</protein>
<name>A0A6C0HAF8_9ZZZZ</name>
<reference evidence="1" key="1">
    <citation type="journal article" date="2020" name="Nature">
        <title>Giant virus diversity and host interactions through global metagenomics.</title>
        <authorList>
            <person name="Schulz F."/>
            <person name="Roux S."/>
            <person name="Paez-Espino D."/>
            <person name="Jungbluth S."/>
            <person name="Walsh D.A."/>
            <person name="Denef V.J."/>
            <person name="McMahon K.D."/>
            <person name="Konstantinidis K.T."/>
            <person name="Eloe-Fadrosh E.A."/>
            <person name="Kyrpides N.C."/>
            <person name="Woyke T."/>
        </authorList>
    </citation>
    <scope>NUCLEOTIDE SEQUENCE</scope>
    <source>
        <strain evidence="1">GVMAG-M-3300023179-90</strain>
    </source>
</reference>
<dbReference type="AlphaFoldDB" id="A0A6C0HAF8"/>
<dbReference type="EMBL" id="MN739920">
    <property type="protein sequence ID" value="QHT77568.1"/>
    <property type="molecule type" value="Genomic_DNA"/>
</dbReference>
<evidence type="ECO:0000313" key="1">
    <source>
        <dbReference type="EMBL" id="QHT77568.1"/>
    </source>
</evidence>
<accession>A0A6C0HAF8</accession>
<organism evidence="1">
    <name type="scientific">viral metagenome</name>
    <dbReference type="NCBI Taxonomy" id="1070528"/>
    <lineage>
        <taxon>unclassified sequences</taxon>
        <taxon>metagenomes</taxon>
        <taxon>organismal metagenomes</taxon>
    </lineage>
</organism>
<sequence length="38" mass="4309">MDKREGSSKGTVGSLDSLEFYINLTKKLVVPLKNRKKK</sequence>